<reference evidence="10" key="1">
    <citation type="submission" date="2022-03" db="EMBL/GenBank/DDBJ databases">
        <title>A functionally conserved STORR gene fusion in Papaver species that diverged 16.8 million years ago.</title>
        <authorList>
            <person name="Catania T."/>
        </authorList>
    </citation>
    <scope>NUCLEOTIDE SEQUENCE</scope>
    <source>
        <strain evidence="10">S-191538</strain>
    </source>
</reference>
<evidence type="ECO:0000256" key="5">
    <source>
        <dbReference type="ARBA" id="ARBA00022737"/>
    </source>
</evidence>
<dbReference type="InterPro" id="IPR013210">
    <property type="entry name" value="LRR_N_plant-typ"/>
</dbReference>
<evidence type="ECO:0000313" key="11">
    <source>
        <dbReference type="Proteomes" id="UP001177140"/>
    </source>
</evidence>
<sequence>MDQAAALTDLSEVVVLQDLYKSLNQPPQLVGWNLMSGADPCKESWKGISCSGSSVVSIQLSGLDLKGSLGGNLGNLLNLKQLDVSHNHIEGEIPSSLPPNAAHIDLSFNKFNQNTTLLLKPMEYLEHLNLSHNSLSGTIGDVFSGFPNLKRMYDLLALLFWDLSYNCLEGDLPSSFKNLTNLNELFLHRNMLRGSVDVLAHLPLHVLHIHSNYFSGVVPNQIKDIPDRRKNWSRRSI</sequence>
<dbReference type="EMBL" id="JAJJMA010106077">
    <property type="protein sequence ID" value="MCL7030862.1"/>
    <property type="molecule type" value="Genomic_DNA"/>
</dbReference>
<accession>A0AA41S134</accession>
<dbReference type="SUPFAM" id="SSF52058">
    <property type="entry name" value="L domain-like"/>
    <property type="match status" value="1"/>
</dbReference>
<evidence type="ECO:0000256" key="8">
    <source>
        <dbReference type="ARBA" id="ARBA00023170"/>
    </source>
</evidence>
<keyword evidence="5" id="KW-0677">Repeat</keyword>
<keyword evidence="7" id="KW-0472">Membrane</keyword>
<organism evidence="10 11">
    <name type="scientific">Papaver nudicaule</name>
    <name type="common">Iceland poppy</name>
    <dbReference type="NCBI Taxonomy" id="74823"/>
    <lineage>
        <taxon>Eukaryota</taxon>
        <taxon>Viridiplantae</taxon>
        <taxon>Streptophyta</taxon>
        <taxon>Embryophyta</taxon>
        <taxon>Tracheophyta</taxon>
        <taxon>Spermatophyta</taxon>
        <taxon>Magnoliopsida</taxon>
        <taxon>Ranunculales</taxon>
        <taxon>Papaveraceae</taxon>
        <taxon>Papaveroideae</taxon>
        <taxon>Papaver</taxon>
    </lineage>
</organism>
<keyword evidence="4" id="KW-0732">Signal</keyword>
<comment type="caution">
    <text evidence="10">The sequence shown here is derived from an EMBL/GenBank/DDBJ whole genome shotgun (WGS) entry which is preliminary data.</text>
</comment>
<dbReference type="InterPro" id="IPR032675">
    <property type="entry name" value="LRR_dom_sf"/>
</dbReference>
<keyword evidence="11" id="KW-1185">Reference proteome</keyword>
<dbReference type="Proteomes" id="UP001177140">
    <property type="component" value="Unassembled WGS sequence"/>
</dbReference>
<dbReference type="FunFam" id="3.80.10.10:FF:000062">
    <property type="entry name" value="protein STRUBBELIG-RECEPTOR FAMILY 3"/>
    <property type="match status" value="1"/>
</dbReference>
<keyword evidence="3" id="KW-0812">Transmembrane</keyword>
<name>A0AA41S134_PAPNU</name>
<evidence type="ECO:0000259" key="9">
    <source>
        <dbReference type="Pfam" id="PF08263"/>
    </source>
</evidence>
<dbReference type="PANTHER" id="PTHR48007">
    <property type="entry name" value="LEUCINE-RICH REPEAT RECEPTOR-LIKE PROTEIN KINASE PXC1"/>
    <property type="match status" value="1"/>
</dbReference>
<dbReference type="Pfam" id="PF00560">
    <property type="entry name" value="LRR_1"/>
    <property type="match status" value="3"/>
</dbReference>
<dbReference type="PANTHER" id="PTHR48007:SF34">
    <property type="entry name" value="PROTEIN STRUBBELIG-RECEPTOR FAMILY 8 ISOFORM X1"/>
    <property type="match status" value="1"/>
</dbReference>
<dbReference type="Gene3D" id="3.80.10.10">
    <property type="entry name" value="Ribonuclease Inhibitor"/>
    <property type="match status" value="2"/>
</dbReference>
<keyword evidence="8" id="KW-0675">Receptor</keyword>
<evidence type="ECO:0000313" key="10">
    <source>
        <dbReference type="EMBL" id="MCL7030862.1"/>
    </source>
</evidence>
<comment type="subcellular location">
    <subcellularLocation>
        <location evidence="1">Membrane</location>
    </subcellularLocation>
</comment>
<gene>
    <name evidence="10" type="ORF">MKW94_018397</name>
</gene>
<dbReference type="InterPro" id="IPR046959">
    <property type="entry name" value="PRK1-6/SRF4-like"/>
</dbReference>
<protein>
    <recommendedName>
        <fullName evidence="9">Leucine-rich repeat-containing N-terminal plant-type domain-containing protein</fullName>
    </recommendedName>
</protein>
<dbReference type="AlphaFoldDB" id="A0AA41S134"/>
<evidence type="ECO:0000256" key="3">
    <source>
        <dbReference type="ARBA" id="ARBA00022692"/>
    </source>
</evidence>
<evidence type="ECO:0000256" key="2">
    <source>
        <dbReference type="ARBA" id="ARBA00022614"/>
    </source>
</evidence>
<dbReference type="GO" id="GO:0016020">
    <property type="term" value="C:membrane"/>
    <property type="evidence" value="ECO:0007669"/>
    <property type="project" value="UniProtKB-SubCell"/>
</dbReference>
<evidence type="ECO:0000256" key="1">
    <source>
        <dbReference type="ARBA" id="ARBA00004370"/>
    </source>
</evidence>
<evidence type="ECO:0000256" key="4">
    <source>
        <dbReference type="ARBA" id="ARBA00022729"/>
    </source>
</evidence>
<evidence type="ECO:0000256" key="6">
    <source>
        <dbReference type="ARBA" id="ARBA00022989"/>
    </source>
</evidence>
<dbReference type="InterPro" id="IPR001611">
    <property type="entry name" value="Leu-rich_rpt"/>
</dbReference>
<evidence type="ECO:0000256" key="7">
    <source>
        <dbReference type="ARBA" id="ARBA00023136"/>
    </source>
</evidence>
<dbReference type="Pfam" id="PF08263">
    <property type="entry name" value="LRRNT_2"/>
    <property type="match status" value="1"/>
</dbReference>
<keyword evidence="2" id="KW-0433">Leucine-rich repeat</keyword>
<feature type="domain" description="Leucine-rich repeat-containing N-terminal plant-type" evidence="9">
    <location>
        <begin position="11"/>
        <end position="51"/>
    </location>
</feature>
<proteinExistence type="predicted"/>
<keyword evidence="6" id="KW-1133">Transmembrane helix</keyword>